<evidence type="ECO:0000256" key="2">
    <source>
        <dbReference type="SAM" id="Phobius"/>
    </source>
</evidence>
<dbReference type="AlphaFoldDB" id="A0A099I8Q6"/>
<evidence type="ECO:0000256" key="1">
    <source>
        <dbReference type="SAM" id="MobiDB-lite"/>
    </source>
</evidence>
<keyword evidence="2" id="KW-1133">Transmembrane helix</keyword>
<name>A0A099I8Q6_CLOIN</name>
<keyword evidence="2" id="KW-0472">Membrane</keyword>
<feature type="transmembrane region" description="Helical" evidence="2">
    <location>
        <begin position="6"/>
        <end position="27"/>
    </location>
</feature>
<feature type="region of interest" description="Disordered" evidence="1">
    <location>
        <begin position="50"/>
        <end position="72"/>
    </location>
</feature>
<evidence type="ECO:0000313" key="3">
    <source>
        <dbReference type="EMBL" id="KGJ53278.1"/>
    </source>
</evidence>
<dbReference type="EMBL" id="JQIF01000042">
    <property type="protein sequence ID" value="KGJ53278.1"/>
    <property type="molecule type" value="Genomic_DNA"/>
</dbReference>
<dbReference type="Proteomes" id="UP000030008">
    <property type="component" value="Unassembled WGS sequence"/>
</dbReference>
<protein>
    <submittedName>
        <fullName evidence="3">Uncharacterized protein</fullName>
    </submittedName>
</protein>
<feature type="compositionally biased region" description="Basic residues" evidence="1">
    <location>
        <begin position="63"/>
        <end position="72"/>
    </location>
</feature>
<accession>A0A099I8Q6</accession>
<evidence type="ECO:0000313" key="4">
    <source>
        <dbReference type="Proteomes" id="UP000030008"/>
    </source>
</evidence>
<organism evidence="3 4">
    <name type="scientific">Clostridium innocuum</name>
    <dbReference type="NCBI Taxonomy" id="1522"/>
    <lineage>
        <taxon>Bacteria</taxon>
        <taxon>Bacillati</taxon>
        <taxon>Bacillota</taxon>
        <taxon>Clostridia</taxon>
        <taxon>Eubacteriales</taxon>
        <taxon>Clostridiaceae</taxon>
        <taxon>Clostridium</taxon>
    </lineage>
</organism>
<proteinExistence type="predicted"/>
<sequence>MDTITLILIILAGMSLSLLAAHLWVGIIDGIGGCFKRIFHIGRKQKKAWHTLSKEPRQESQSIRKKPSPFEE</sequence>
<keyword evidence="2" id="KW-0812">Transmembrane</keyword>
<reference evidence="3 4" key="1">
    <citation type="submission" date="2014-08" db="EMBL/GenBank/DDBJ databases">
        <title>Clostridium innocuum, an unnegligible vancomycin-resistant pathogen causing extra-intestinal infections.</title>
        <authorList>
            <person name="Feng Y."/>
            <person name="Chiu C.-H."/>
        </authorList>
    </citation>
    <scope>NUCLEOTIDE SEQUENCE [LARGE SCALE GENOMIC DNA]</scope>
    <source>
        <strain evidence="3 4">AN88</strain>
    </source>
</reference>
<comment type="caution">
    <text evidence="3">The sequence shown here is derived from an EMBL/GenBank/DDBJ whole genome shotgun (WGS) entry which is preliminary data.</text>
</comment>
<gene>
    <name evidence="3" type="ORF">CIAN88_10110</name>
</gene>